<dbReference type="InterPro" id="IPR009078">
    <property type="entry name" value="Ferritin-like_SF"/>
</dbReference>
<keyword evidence="2" id="KW-1185">Reference proteome</keyword>
<comment type="caution">
    <text evidence="1">The sequence shown here is derived from an EMBL/GenBank/DDBJ whole genome shotgun (WGS) entry which is preliminary data.</text>
</comment>
<gene>
    <name evidence="1" type="ORF">GIW56_15075</name>
</gene>
<dbReference type="SUPFAM" id="SSF47240">
    <property type="entry name" value="Ferritin-like"/>
    <property type="match status" value="1"/>
</dbReference>
<sequence length="238" mass="28108">MCGLWVAYKRHWSARSLFKEISNSGWINPGIDPKYEKFFLADLFSEYDAISLYHYLYPKRSELSSYFVQYLDLWFLDERNHSDGFLELNRLLFNSDEETILNNLKSRHGNFEHLEYLLSNEVNLLTLFAYDELISVKTYRKDTFYNEFGHPAFNTWISNLIADEATHFANAIKLLRHHHSYNLDKIEKALDHITQLESIPYRNTFLLDHDGPHFLLGNTNYEKAAAGEILTILARNKR</sequence>
<accession>A0ABS9F727</accession>
<evidence type="ECO:0000313" key="2">
    <source>
        <dbReference type="Proteomes" id="UP000814003"/>
    </source>
</evidence>
<organism evidence="1 2">
    <name type="scientific">Pseudomonas gessardii</name>
    <dbReference type="NCBI Taxonomy" id="78544"/>
    <lineage>
        <taxon>Bacteria</taxon>
        <taxon>Pseudomonadati</taxon>
        <taxon>Pseudomonadota</taxon>
        <taxon>Gammaproteobacteria</taxon>
        <taxon>Pseudomonadales</taxon>
        <taxon>Pseudomonadaceae</taxon>
        <taxon>Pseudomonas</taxon>
    </lineage>
</organism>
<dbReference type="RefSeq" id="WP_236384378.1">
    <property type="nucleotide sequence ID" value="NZ_WKED01000025.1"/>
</dbReference>
<evidence type="ECO:0008006" key="3">
    <source>
        <dbReference type="Google" id="ProtNLM"/>
    </source>
</evidence>
<proteinExistence type="predicted"/>
<reference evidence="1 2" key="1">
    <citation type="submission" date="2019-11" db="EMBL/GenBank/DDBJ databases">
        <title>Epiphytic Pseudomonas syringae from cherry orchards.</title>
        <authorList>
            <person name="Hulin M.T."/>
        </authorList>
    </citation>
    <scope>NUCLEOTIDE SEQUENCE [LARGE SCALE GENOMIC DNA]</scope>
    <source>
        <strain evidence="1 2">PA-6-5B</strain>
    </source>
</reference>
<evidence type="ECO:0000313" key="1">
    <source>
        <dbReference type="EMBL" id="MCF5108166.1"/>
    </source>
</evidence>
<protein>
    <recommendedName>
        <fullName evidence="3">Ferritin</fullName>
    </recommendedName>
</protein>
<dbReference type="Proteomes" id="UP000814003">
    <property type="component" value="Unassembled WGS sequence"/>
</dbReference>
<dbReference type="EMBL" id="WKED01000025">
    <property type="protein sequence ID" value="MCF5108166.1"/>
    <property type="molecule type" value="Genomic_DNA"/>
</dbReference>
<name>A0ABS9F727_9PSED</name>